<protein>
    <recommendedName>
        <fullName evidence="2">UPF0235 protein MAGMO_3507</fullName>
    </recommendedName>
</protein>
<organism evidence="3">
    <name type="scientific">Magnetococcus massalia (strain MO-1)</name>
    <dbReference type="NCBI Taxonomy" id="451514"/>
    <lineage>
        <taxon>Bacteria</taxon>
        <taxon>Pseudomonadati</taxon>
        <taxon>Pseudomonadota</taxon>
        <taxon>Magnetococcia</taxon>
        <taxon>Magnetococcales</taxon>
        <taxon>Magnetococcaceae</taxon>
        <taxon>Magnetococcus</taxon>
    </lineage>
</organism>
<dbReference type="PANTHER" id="PTHR13420:SF7">
    <property type="entry name" value="UPF0235 PROTEIN C15ORF40"/>
    <property type="match status" value="1"/>
</dbReference>
<proteinExistence type="inferred from homology"/>
<dbReference type="NCBIfam" id="TIGR00251">
    <property type="entry name" value="DUF167 family protein"/>
    <property type="match status" value="1"/>
</dbReference>
<gene>
    <name evidence="3" type="ORF">MAGMO_3507</name>
</gene>
<dbReference type="SMART" id="SM01152">
    <property type="entry name" value="DUF167"/>
    <property type="match status" value="1"/>
</dbReference>
<dbReference type="InterPro" id="IPR036591">
    <property type="entry name" value="YggU-like_sf"/>
</dbReference>
<evidence type="ECO:0000256" key="1">
    <source>
        <dbReference type="ARBA" id="ARBA00010364"/>
    </source>
</evidence>
<sequence>MPQPGVIWSDRGLLLEVKVQPKASRERVMGWQNGMLKIALNAPPVDGAANQALCVFLADQLGVGKRSVQLIRGDKSRQKRLLLEGVEVADWDLFVQKWGL</sequence>
<reference evidence="3" key="1">
    <citation type="submission" date="2015-04" db="EMBL/GenBank/DDBJ databases">
        <authorList>
            <person name="Syromyatnikov M.Y."/>
            <person name="Popov V.N."/>
        </authorList>
    </citation>
    <scope>NUCLEOTIDE SEQUENCE</scope>
    <source>
        <strain evidence="3">MO-1</strain>
    </source>
</reference>
<dbReference type="SUPFAM" id="SSF69786">
    <property type="entry name" value="YggU-like"/>
    <property type="match status" value="1"/>
</dbReference>
<comment type="similarity">
    <text evidence="1 2">Belongs to the UPF0235 family.</text>
</comment>
<dbReference type="EMBL" id="LO017727">
    <property type="protein sequence ID" value="CRH07643.1"/>
    <property type="molecule type" value="Genomic_DNA"/>
</dbReference>
<accession>A0A1S7LMJ7</accession>
<dbReference type="AlphaFoldDB" id="A0A1S7LMJ7"/>
<evidence type="ECO:0000256" key="2">
    <source>
        <dbReference type="HAMAP-Rule" id="MF_00634"/>
    </source>
</evidence>
<dbReference type="GO" id="GO:0005737">
    <property type="term" value="C:cytoplasm"/>
    <property type="evidence" value="ECO:0007669"/>
    <property type="project" value="TreeGrafter"/>
</dbReference>
<dbReference type="Gene3D" id="3.30.1200.10">
    <property type="entry name" value="YggU-like"/>
    <property type="match status" value="1"/>
</dbReference>
<dbReference type="InterPro" id="IPR003746">
    <property type="entry name" value="DUF167"/>
</dbReference>
<dbReference type="Pfam" id="PF02594">
    <property type="entry name" value="DUF167"/>
    <property type="match status" value="1"/>
</dbReference>
<evidence type="ECO:0000313" key="3">
    <source>
        <dbReference type="EMBL" id="CRH07643.1"/>
    </source>
</evidence>
<name>A0A1S7LMJ7_MAGMO</name>
<dbReference type="HAMAP" id="MF_00634">
    <property type="entry name" value="UPF0235"/>
    <property type="match status" value="1"/>
</dbReference>
<dbReference type="PANTHER" id="PTHR13420">
    <property type="entry name" value="UPF0235 PROTEIN C15ORF40"/>
    <property type="match status" value="1"/>
</dbReference>